<feature type="non-terminal residue" evidence="1">
    <location>
        <position position="1"/>
    </location>
</feature>
<reference evidence="1" key="1">
    <citation type="journal article" date="2015" name="Nature">
        <title>Complex archaea that bridge the gap between prokaryotes and eukaryotes.</title>
        <authorList>
            <person name="Spang A."/>
            <person name="Saw J.H."/>
            <person name="Jorgensen S.L."/>
            <person name="Zaremba-Niedzwiedzka K."/>
            <person name="Martijn J."/>
            <person name="Lind A.E."/>
            <person name="van Eijk R."/>
            <person name="Schleper C."/>
            <person name="Guy L."/>
            <person name="Ettema T.J."/>
        </authorList>
    </citation>
    <scope>NUCLEOTIDE SEQUENCE</scope>
</reference>
<comment type="caution">
    <text evidence="1">The sequence shown here is derived from an EMBL/GenBank/DDBJ whole genome shotgun (WGS) entry which is preliminary data.</text>
</comment>
<protein>
    <submittedName>
        <fullName evidence="1">Uncharacterized protein</fullName>
    </submittedName>
</protein>
<gene>
    <name evidence="1" type="ORF">LCGC14_2927720</name>
</gene>
<sequence length="380" mass="43601">AIAKQLEAVAEGRKDWMSLLFYLDYRDPQFAELKEKWGKQIDAYNELETGKERTEAREQSFFLDGRLFIIGQTKTLLTEDSRRYVLNQIEEHSLDTDQIDGYEKVFGIDSNDPLNEAQLRVGDLEELVEGEAPIYFTTQNFATILNALVRSQGRFKVTNDGQKLALRYLDDKDTWQNPESATLVLEMMDEFNIPPQGVRAFRDDPSKYDDLLTPLFDLKKATFELDTQFDEMANPASELFLPSIPDSDDPEYENGREFARAKLKDDNPQWVADNRRIEALQNDATDEVADAWVDRGRKVDEFSAGSPEATLAMADDLDTYRWALDEGLLTDDGGLPDGDPRLEGGRRSAQWNIPVLRLDVKWREQDDLYDSYSEPDSDNF</sequence>
<accession>A0A0F9ACX4</accession>
<name>A0A0F9ACX4_9ZZZZ</name>
<dbReference type="AlphaFoldDB" id="A0A0F9ACX4"/>
<organism evidence="1">
    <name type="scientific">marine sediment metagenome</name>
    <dbReference type="NCBI Taxonomy" id="412755"/>
    <lineage>
        <taxon>unclassified sequences</taxon>
        <taxon>metagenomes</taxon>
        <taxon>ecological metagenomes</taxon>
    </lineage>
</organism>
<feature type="non-terminal residue" evidence="1">
    <location>
        <position position="380"/>
    </location>
</feature>
<dbReference type="EMBL" id="LAZR01058358">
    <property type="protein sequence ID" value="KKK70066.1"/>
    <property type="molecule type" value="Genomic_DNA"/>
</dbReference>
<evidence type="ECO:0000313" key="1">
    <source>
        <dbReference type="EMBL" id="KKK70066.1"/>
    </source>
</evidence>
<proteinExistence type="predicted"/>